<organism evidence="2 3">
    <name type="scientific">Gordonia soli NBRC 108243</name>
    <dbReference type="NCBI Taxonomy" id="1223545"/>
    <lineage>
        <taxon>Bacteria</taxon>
        <taxon>Bacillati</taxon>
        <taxon>Actinomycetota</taxon>
        <taxon>Actinomycetes</taxon>
        <taxon>Mycobacteriales</taxon>
        <taxon>Gordoniaceae</taxon>
        <taxon>Gordonia</taxon>
    </lineage>
</organism>
<sequence>MQLGDCALARDTAPVGGRGAVSRRGGVALALVAGAVIVGGCSSVDGSGTAASGQVAAYRAEVTASRAEAVQKAGTDVCSTSTSAIVVMVQGYNTFIRQLNATQSYDRIGDSDEKARAGLIAGADQIRGALGDRTPTDVGDPARTFLNTTGELGALIGKRELGGLNPISDRWTREKNAVLAVCGKYRPLPPATPSDQGTAPSSGAVPPP</sequence>
<feature type="region of interest" description="Disordered" evidence="1">
    <location>
        <begin position="185"/>
        <end position="208"/>
    </location>
</feature>
<dbReference type="RefSeq" id="WP_007622513.1">
    <property type="nucleotide sequence ID" value="NZ_BANX01000025.1"/>
</dbReference>
<gene>
    <name evidence="2" type="ORF">GS4_25_00070</name>
</gene>
<protein>
    <submittedName>
        <fullName evidence="2">Uncharacterized protein</fullName>
    </submittedName>
</protein>
<accession>M0QPS6</accession>
<evidence type="ECO:0000313" key="3">
    <source>
        <dbReference type="Proteomes" id="UP000011666"/>
    </source>
</evidence>
<evidence type="ECO:0000313" key="2">
    <source>
        <dbReference type="EMBL" id="GAC69437.1"/>
    </source>
</evidence>
<dbReference type="Proteomes" id="UP000011666">
    <property type="component" value="Unassembled WGS sequence"/>
</dbReference>
<reference evidence="2 3" key="1">
    <citation type="submission" date="2013-01" db="EMBL/GenBank/DDBJ databases">
        <title>Whole genome shotgun sequence of Gordonia soli NBRC 108243.</title>
        <authorList>
            <person name="Isaki-Nakamura S."/>
            <person name="Hosoyama A."/>
            <person name="Tsuchikane K."/>
            <person name="Ando Y."/>
            <person name="Baba S."/>
            <person name="Ohji S."/>
            <person name="Hamada M."/>
            <person name="Tamura T."/>
            <person name="Yamazoe A."/>
            <person name="Yamazaki S."/>
            <person name="Fujita N."/>
        </authorList>
    </citation>
    <scope>NUCLEOTIDE SEQUENCE [LARGE SCALE GENOMIC DNA]</scope>
    <source>
        <strain evidence="2 3">NBRC 108243</strain>
    </source>
</reference>
<comment type="caution">
    <text evidence="2">The sequence shown here is derived from an EMBL/GenBank/DDBJ whole genome shotgun (WGS) entry which is preliminary data.</text>
</comment>
<dbReference type="EMBL" id="BANX01000025">
    <property type="protein sequence ID" value="GAC69437.1"/>
    <property type="molecule type" value="Genomic_DNA"/>
</dbReference>
<keyword evidence="3" id="KW-1185">Reference proteome</keyword>
<dbReference type="AlphaFoldDB" id="M0QPS6"/>
<proteinExistence type="predicted"/>
<dbReference type="eggNOG" id="ENOG5033VFG">
    <property type="taxonomic scope" value="Bacteria"/>
</dbReference>
<dbReference type="STRING" id="1223545.GS4_25_00070"/>
<name>M0QPS6_9ACTN</name>
<evidence type="ECO:0000256" key="1">
    <source>
        <dbReference type="SAM" id="MobiDB-lite"/>
    </source>
</evidence>